<dbReference type="STRING" id="905079.L1JMI5"/>
<dbReference type="EMBL" id="JH992981">
    <property type="protein sequence ID" value="EKX49667.1"/>
    <property type="molecule type" value="Genomic_DNA"/>
</dbReference>
<feature type="compositionally biased region" description="Polar residues" evidence="1">
    <location>
        <begin position="281"/>
        <end position="291"/>
    </location>
</feature>
<evidence type="ECO:0000313" key="3">
    <source>
        <dbReference type="EMBL" id="EKX49667.1"/>
    </source>
</evidence>
<dbReference type="AlphaFoldDB" id="L1JMI5"/>
<dbReference type="eggNOG" id="ENOG502QST6">
    <property type="taxonomic scope" value="Eukaryota"/>
</dbReference>
<dbReference type="InterPro" id="IPR036034">
    <property type="entry name" value="PDZ_sf"/>
</dbReference>
<dbReference type="Pfam" id="PF04564">
    <property type="entry name" value="U-box"/>
    <property type="match status" value="1"/>
</dbReference>
<name>L1JMI5_GUITC</name>
<sequence length="419" mass="47528">MLRMEGLLEMQEEEIPDDDQIQMPKGMFGRFFGKKDPPKSRDEKWIKRRFVLTDDTFRYFRPSENSERERRDRALAAMNSRTAPRIEFGSDKIYTRDFEEILVNLGNFVICSEVRQLNAAKIAATQKEAKRNQVMAYLRCNDTHLKARDWQDLAYPGFAIREIAPRSIAAESRLQVGDVIEKVNNCSVKGKEKEVLSIIRNGLQTNESIDLQILRPAQEVVTGDIIAVQGADGKDSVRSVSAMLHKERPSAPMAERTSLSRKEAQDLEDRMLELAIKLSLDEQNSVPSQPEQPRKRLSAPAQMEDSDDDDVILDPRRGRRVVSHPVGQSVKLPLKSNSNDSSHIPDEFLCPITLEPMSNPVLAADGFSYEKEAMEEWLALGHRSSPKTGAPLSHLSLTQNHALRNLIREYVWAPQDAPR</sequence>
<keyword evidence="5" id="KW-1185">Reference proteome</keyword>
<accession>L1JMI5</accession>
<dbReference type="KEGG" id="gtt:GUITHDRAFT_135841"/>
<dbReference type="PROSITE" id="PS51698">
    <property type="entry name" value="U_BOX"/>
    <property type="match status" value="1"/>
</dbReference>
<gene>
    <name evidence="3" type="ORF">GUITHDRAFT_135841</name>
</gene>
<dbReference type="GeneID" id="17306325"/>
<dbReference type="PANTHER" id="PTHR46573">
    <property type="entry name" value="WD REPEAT, SAM AND U-BOX DOMAIN-CONTAINING PROTEIN 1"/>
    <property type="match status" value="1"/>
</dbReference>
<dbReference type="Gene3D" id="3.30.40.10">
    <property type="entry name" value="Zinc/RING finger domain, C3HC4 (zinc finger)"/>
    <property type="match status" value="1"/>
</dbReference>
<reference evidence="4" key="3">
    <citation type="submission" date="2015-06" db="UniProtKB">
        <authorList>
            <consortium name="EnsemblProtists"/>
        </authorList>
    </citation>
    <scope>IDENTIFICATION</scope>
</reference>
<feature type="region of interest" description="Disordered" evidence="1">
    <location>
        <begin position="279"/>
        <end position="325"/>
    </location>
</feature>
<organism evidence="3">
    <name type="scientific">Guillardia theta (strain CCMP2712)</name>
    <name type="common">Cryptophyte</name>
    <dbReference type="NCBI Taxonomy" id="905079"/>
    <lineage>
        <taxon>Eukaryota</taxon>
        <taxon>Cryptophyceae</taxon>
        <taxon>Pyrenomonadales</taxon>
        <taxon>Geminigeraceae</taxon>
        <taxon>Guillardia</taxon>
    </lineage>
</organism>
<dbReference type="Proteomes" id="UP000011087">
    <property type="component" value="Unassembled WGS sequence"/>
</dbReference>
<dbReference type="HOGENOM" id="CLU_656308_0_0_1"/>
<dbReference type="GO" id="GO:0004842">
    <property type="term" value="F:ubiquitin-protein transferase activity"/>
    <property type="evidence" value="ECO:0007669"/>
    <property type="project" value="InterPro"/>
</dbReference>
<reference evidence="5" key="2">
    <citation type="submission" date="2012-11" db="EMBL/GenBank/DDBJ databases">
        <authorList>
            <person name="Kuo A."/>
            <person name="Curtis B.A."/>
            <person name="Tanifuji G."/>
            <person name="Burki F."/>
            <person name="Gruber A."/>
            <person name="Irimia M."/>
            <person name="Maruyama S."/>
            <person name="Arias M.C."/>
            <person name="Ball S.G."/>
            <person name="Gile G.H."/>
            <person name="Hirakawa Y."/>
            <person name="Hopkins J.F."/>
            <person name="Rensing S.A."/>
            <person name="Schmutz J."/>
            <person name="Symeonidi A."/>
            <person name="Elias M."/>
            <person name="Eveleigh R.J."/>
            <person name="Herman E.K."/>
            <person name="Klute M.J."/>
            <person name="Nakayama T."/>
            <person name="Obornik M."/>
            <person name="Reyes-Prieto A."/>
            <person name="Armbrust E.V."/>
            <person name="Aves S.J."/>
            <person name="Beiko R.G."/>
            <person name="Coutinho P."/>
            <person name="Dacks J.B."/>
            <person name="Durnford D.G."/>
            <person name="Fast N.M."/>
            <person name="Green B.R."/>
            <person name="Grisdale C."/>
            <person name="Hempe F."/>
            <person name="Henrissat B."/>
            <person name="Hoppner M.P."/>
            <person name="Ishida K.-I."/>
            <person name="Kim E."/>
            <person name="Koreny L."/>
            <person name="Kroth P.G."/>
            <person name="Liu Y."/>
            <person name="Malik S.-B."/>
            <person name="Maier U.G."/>
            <person name="McRose D."/>
            <person name="Mock T."/>
            <person name="Neilson J.A."/>
            <person name="Onodera N.T."/>
            <person name="Poole A.M."/>
            <person name="Pritham E.J."/>
            <person name="Richards T.A."/>
            <person name="Rocap G."/>
            <person name="Roy S.W."/>
            <person name="Sarai C."/>
            <person name="Schaack S."/>
            <person name="Shirato S."/>
            <person name="Slamovits C.H."/>
            <person name="Spencer D.F."/>
            <person name="Suzuki S."/>
            <person name="Worden A.Z."/>
            <person name="Zauner S."/>
            <person name="Barry K."/>
            <person name="Bell C."/>
            <person name="Bharti A.K."/>
            <person name="Crow J.A."/>
            <person name="Grimwood J."/>
            <person name="Kramer R."/>
            <person name="Lindquist E."/>
            <person name="Lucas S."/>
            <person name="Salamov A."/>
            <person name="McFadden G.I."/>
            <person name="Lane C.E."/>
            <person name="Keeling P.J."/>
            <person name="Gray M.W."/>
            <person name="Grigoriev I.V."/>
            <person name="Archibald J.M."/>
        </authorList>
    </citation>
    <scope>NUCLEOTIDE SEQUENCE</scope>
    <source>
        <strain evidence="5">CCMP2712</strain>
    </source>
</reference>
<dbReference type="RefSeq" id="XP_005836647.1">
    <property type="nucleotide sequence ID" value="XM_005836590.1"/>
</dbReference>
<dbReference type="InterPro" id="IPR013083">
    <property type="entry name" value="Znf_RING/FYVE/PHD"/>
</dbReference>
<evidence type="ECO:0000259" key="2">
    <source>
        <dbReference type="PROSITE" id="PS51698"/>
    </source>
</evidence>
<evidence type="ECO:0000256" key="1">
    <source>
        <dbReference type="SAM" id="MobiDB-lite"/>
    </source>
</evidence>
<dbReference type="Gene3D" id="2.30.42.10">
    <property type="match status" value="1"/>
</dbReference>
<evidence type="ECO:0000313" key="4">
    <source>
        <dbReference type="EnsemblProtists" id="EKX49667"/>
    </source>
</evidence>
<dbReference type="SMART" id="SM00504">
    <property type="entry name" value="Ubox"/>
    <property type="match status" value="1"/>
</dbReference>
<dbReference type="EnsemblProtists" id="EKX49667">
    <property type="protein sequence ID" value="EKX49667"/>
    <property type="gene ID" value="GUITHDRAFT_135841"/>
</dbReference>
<dbReference type="OrthoDB" id="10064100at2759"/>
<reference evidence="3 5" key="1">
    <citation type="journal article" date="2012" name="Nature">
        <title>Algal genomes reveal evolutionary mosaicism and the fate of nucleomorphs.</title>
        <authorList>
            <consortium name="DOE Joint Genome Institute"/>
            <person name="Curtis B.A."/>
            <person name="Tanifuji G."/>
            <person name="Burki F."/>
            <person name="Gruber A."/>
            <person name="Irimia M."/>
            <person name="Maruyama S."/>
            <person name="Arias M.C."/>
            <person name="Ball S.G."/>
            <person name="Gile G.H."/>
            <person name="Hirakawa Y."/>
            <person name="Hopkins J.F."/>
            <person name="Kuo A."/>
            <person name="Rensing S.A."/>
            <person name="Schmutz J."/>
            <person name="Symeonidi A."/>
            <person name="Elias M."/>
            <person name="Eveleigh R.J."/>
            <person name="Herman E.K."/>
            <person name="Klute M.J."/>
            <person name="Nakayama T."/>
            <person name="Obornik M."/>
            <person name="Reyes-Prieto A."/>
            <person name="Armbrust E.V."/>
            <person name="Aves S.J."/>
            <person name="Beiko R.G."/>
            <person name="Coutinho P."/>
            <person name="Dacks J.B."/>
            <person name="Durnford D.G."/>
            <person name="Fast N.M."/>
            <person name="Green B.R."/>
            <person name="Grisdale C.J."/>
            <person name="Hempel F."/>
            <person name="Henrissat B."/>
            <person name="Hoppner M.P."/>
            <person name="Ishida K."/>
            <person name="Kim E."/>
            <person name="Koreny L."/>
            <person name="Kroth P.G."/>
            <person name="Liu Y."/>
            <person name="Malik S.B."/>
            <person name="Maier U.G."/>
            <person name="McRose D."/>
            <person name="Mock T."/>
            <person name="Neilson J.A."/>
            <person name="Onodera N.T."/>
            <person name="Poole A.M."/>
            <person name="Pritham E.J."/>
            <person name="Richards T.A."/>
            <person name="Rocap G."/>
            <person name="Roy S.W."/>
            <person name="Sarai C."/>
            <person name="Schaack S."/>
            <person name="Shirato S."/>
            <person name="Slamovits C.H."/>
            <person name="Spencer D.F."/>
            <person name="Suzuki S."/>
            <person name="Worden A.Z."/>
            <person name="Zauner S."/>
            <person name="Barry K."/>
            <person name="Bell C."/>
            <person name="Bharti A.K."/>
            <person name="Crow J.A."/>
            <person name="Grimwood J."/>
            <person name="Kramer R."/>
            <person name="Lindquist E."/>
            <person name="Lucas S."/>
            <person name="Salamov A."/>
            <person name="McFadden G.I."/>
            <person name="Lane C.E."/>
            <person name="Keeling P.J."/>
            <person name="Gray M.W."/>
            <person name="Grigoriev I.V."/>
            <person name="Archibald J.M."/>
        </authorList>
    </citation>
    <scope>NUCLEOTIDE SEQUENCE</scope>
    <source>
        <strain evidence="3 5">CCMP2712</strain>
    </source>
</reference>
<dbReference type="GO" id="GO:0016567">
    <property type="term" value="P:protein ubiquitination"/>
    <property type="evidence" value="ECO:0007669"/>
    <property type="project" value="InterPro"/>
</dbReference>
<dbReference type="PANTHER" id="PTHR46573:SF1">
    <property type="entry name" value="WD REPEAT, SAM AND U-BOX DOMAIN-CONTAINING PROTEIN 1"/>
    <property type="match status" value="1"/>
</dbReference>
<feature type="domain" description="U-box" evidence="2">
    <location>
        <begin position="343"/>
        <end position="417"/>
    </location>
</feature>
<protein>
    <recommendedName>
        <fullName evidence="2">U-box domain-containing protein</fullName>
    </recommendedName>
</protein>
<dbReference type="PaxDb" id="55529-EKX49667"/>
<dbReference type="InterPro" id="IPR003613">
    <property type="entry name" value="Ubox_domain"/>
</dbReference>
<dbReference type="SUPFAM" id="SSF50156">
    <property type="entry name" value="PDZ domain-like"/>
    <property type="match status" value="1"/>
</dbReference>
<evidence type="ECO:0000313" key="5">
    <source>
        <dbReference type="Proteomes" id="UP000011087"/>
    </source>
</evidence>
<dbReference type="InterPro" id="IPR052085">
    <property type="entry name" value="WD-SAM-U-box"/>
</dbReference>
<dbReference type="CDD" id="cd16655">
    <property type="entry name" value="RING-Ubox_WDSUB1-like"/>
    <property type="match status" value="1"/>
</dbReference>
<dbReference type="SUPFAM" id="SSF57850">
    <property type="entry name" value="RING/U-box"/>
    <property type="match status" value="1"/>
</dbReference>
<proteinExistence type="predicted"/>